<evidence type="ECO:0000259" key="7">
    <source>
        <dbReference type="SMART" id="SM00701"/>
    </source>
</evidence>
<evidence type="ECO:0000259" key="6">
    <source>
        <dbReference type="SMART" id="SM00644"/>
    </source>
</evidence>
<dbReference type="PANTHER" id="PTHR11022">
    <property type="entry name" value="PEPTIDOGLYCAN RECOGNITION PROTEIN"/>
    <property type="match status" value="1"/>
</dbReference>
<dbReference type="CDD" id="cd06583">
    <property type="entry name" value="PGRP"/>
    <property type="match status" value="1"/>
</dbReference>
<dbReference type="EMBL" id="KF554145">
    <property type="protein sequence ID" value="AHB30456.1"/>
    <property type="molecule type" value="Genomic_DNA"/>
</dbReference>
<dbReference type="SUPFAM" id="SSF55846">
    <property type="entry name" value="N-acetylmuramoyl-L-alanine amidase-like"/>
    <property type="match status" value="1"/>
</dbReference>
<keyword evidence="3" id="KW-0732">Signal</keyword>
<feature type="domain" description="N-acetylmuramoyl-L-alanine amidase" evidence="6">
    <location>
        <begin position="17"/>
        <end position="154"/>
    </location>
</feature>
<name>A0A067YFR4_HALDI</name>
<gene>
    <name evidence="8" type="primary">PGRP</name>
</gene>
<reference evidence="8" key="2">
    <citation type="journal article" date="2014" name="Fish Shellfish Immunol.">
        <title>Identification of a novel molluscan short-type peptidoglycan recognition protein in disk abalone (Haliotis discus discus) involved in host antibacterial defense.</title>
        <authorList>
            <person name="Premachandra H.K."/>
            <person name="Elvitigala D.A."/>
            <person name="Whang I."/>
            <person name="Lee J."/>
        </authorList>
    </citation>
    <scope>NUCLEOTIDE SEQUENCE</scope>
</reference>
<dbReference type="PIRSF" id="PIRSF037945">
    <property type="entry name" value="PGRPs"/>
    <property type="match status" value="1"/>
</dbReference>
<keyword evidence="5" id="KW-1015">Disulfide bond</keyword>
<feature type="domain" description="Peptidoglycan recognition protein family" evidence="7">
    <location>
        <begin position="6"/>
        <end position="148"/>
    </location>
</feature>
<dbReference type="SMART" id="SM00644">
    <property type="entry name" value="Ami_2"/>
    <property type="match status" value="1"/>
</dbReference>
<dbReference type="GO" id="GO:0008745">
    <property type="term" value="F:N-acetylmuramoyl-L-alanine amidase activity"/>
    <property type="evidence" value="ECO:0007669"/>
    <property type="project" value="InterPro"/>
</dbReference>
<proteinExistence type="inferred from homology"/>
<dbReference type="GO" id="GO:0042834">
    <property type="term" value="F:peptidoglycan binding"/>
    <property type="evidence" value="ECO:0007669"/>
    <property type="project" value="InterPro"/>
</dbReference>
<dbReference type="InterPro" id="IPR015510">
    <property type="entry name" value="PGRP"/>
</dbReference>
<evidence type="ECO:0000256" key="5">
    <source>
        <dbReference type="ARBA" id="ARBA00023157"/>
    </source>
</evidence>
<dbReference type="Pfam" id="PF01510">
    <property type="entry name" value="Amidase_2"/>
    <property type="match status" value="1"/>
</dbReference>
<dbReference type="GO" id="GO:0008270">
    <property type="term" value="F:zinc ion binding"/>
    <property type="evidence" value="ECO:0007669"/>
    <property type="project" value="InterPro"/>
</dbReference>
<dbReference type="GO" id="GO:0009253">
    <property type="term" value="P:peptidoglycan catabolic process"/>
    <property type="evidence" value="ECO:0007669"/>
    <property type="project" value="InterPro"/>
</dbReference>
<dbReference type="PANTHER" id="PTHR11022:SF41">
    <property type="entry name" value="PEPTIDOGLYCAN-RECOGNITION PROTEIN LC-RELATED"/>
    <property type="match status" value="1"/>
</dbReference>
<accession>A0A067YFR4</accession>
<dbReference type="FunFam" id="3.40.80.10:FF:000001">
    <property type="entry name" value="Peptidoglycan recognition protein 1"/>
    <property type="match status" value="1"/>
</dbReference>
<reference evidence="8" key="1">
    <citation type="submission" date="2013-08" db="EMBL/GenBank/DDBJ databases">
        <authorList>
            <person name="Premachandra H.K.A."/>
            <person name="Elvitigala D.A.S."/>
            <person name="Whang I."/>
            <person name="Lee J."/>
        </authorList>
    </citation>
    <scope>NUCLEOTIDE SEQUENCE</scope>
</reference>
<organism evidence="8">
    <name type="scientific">Haliotis discus discus</name>
    <name type="common">disc abalone</name>
    <dbReference type="NCBI Taxonomy" id="91233"/>
    <lineage>
        <taxon>Eukaryota</taxon>
        <taxon>Metazoa</taxon>
        <taxon>Spiralia</taxon>
        <taxon>Lophotrochozoa</taxon>
        <taxon>Mollusca</taxon>
        <taxon>Gastropoda</taxon>
        <taxon>Vetigastropoda</taxon>
        <taxon>Lepetellida</taxon>
        <taxon>Haliotoidea</taxon>
        <taxon>Haliotidae</taxon>
        <taxon>Haliotis</taxon>
    </lineage>
</organism>
<dbReference type="InterPro" id="IPR017331">
    <property type="entry name" value="Peptidoglycan_recognition"/>
</dbReference>
<evidence type="ECO:0000256" key="1">
    <source>
        <dbReference type="ARBA" id="ARBA00007553"/>
    </source>
</evidence>
<dbReference type="Gene3D" id="3.40.80.10">
    <property type="entry name" value="Peptidoglycan recognition protein-like"/>
    <property type="match status" value="1"/>
</dbReference>
<dbReference type="GO" id="GO:0045087">
    <property type="term" value="P:innate immune response"/>
    <property type="evidence" value="ECO:0007669"/>
    <property type="project" value="UniProtKB-KW"/>
</dbReference>
<protein>
    <submittedName>
        <fullName evidence="8">Peptidoglycan recognition protein</fullName>
    </submittedName>
</protein>
<evidence type="ECO:0000256" key="3">
    <source>
        <dbReference type="ARBA" id="ARBA00022729"/>
    </source>
</evidence>
<dbReference type="AlphaFoldDB" id="A0A067YFR4"/>
<evidence type="ECO:0000256" key="4">
    <source>
        <dbReference type="ARBA" id="ARBA00022859"/>
    </source>
</evidence>
<keyword evidence="4" id="KW-0391">Immunity</keyword>
<dbReference type="InterPro" id="IPR006619">
    <property type="entry name" value="PGRP_domain_met/bac"/>
</dbReference>
<comment type="similarity">
    <text evidence="1">Belongs to the N-acetylmuramoyl-L-alanine amidase 2 family.</text>
</comment>
<keyword evidence="2" id="KW-0399">Innate immunity</keyword>
<sequence length="177" mass="20146">MSRDDLLFVSRSEWGARESREIHHMDKPVSLVFIHHTNMKSCMTLEEGCEEMRVIQNFHMDDRGWDDVGYNFLVSEGGHVFIGRDWTRVGAHTYGFNRVAIAISVMGNFTERPPSERTLQVVQNVINSGVAQGKITPDYKVYGHRDVRETDCPGDKLYAVIKAWEHAGQEPPEKPAA</sequence>
<dbReference type="SMART" id="SM00701">
    <property type="entry name" value="PGRP"/>
    <property type="match status" value="1"/>
</dbReference>
<evidence type="ECO:0000256" key="2">
    <source>
        <dbReference type="ARBA" id="ARBA00022588"/>
    </source>
</evidence>
<evidence type="ECO:0000313" key="8">
    <source>
        <dbReference type="EMBL" id="AHB30456.1"/>
    </source>
</evidence>
<dbReference type="InterPro" id="IPR036505">
    <property type="entry name" value="Amidase/PGRP_sf"/>
</dbReference>
<dbReference type="InterPro" id="IPR002502">
    <property type="entry name" value="Amidase_domain"/>
</dbReference>